<dbReference type="SMART" id="SM00060">
    <property type="entry name" value="FN3"/>
    <property type="match status" value="5"/>
</dbReference>
<dbReference type="InterPro" id="IPR002602">
    <property type="entry name" value="DB"/>
</dbReference>
<evidence type="ECO:0000256" key="1">
    <source>
        <dbReference type="ARBA" id="ARBA00022737"/>
    </source>
</evidence>
<feature type="domain" description="Fibronectin type-III" evidence="5">
    <location>
        <begin position="796"/>
        <end position="882"/>
    </location>
</feature>
<keyword evidence="7" id="KW-1185">Reference proteome</keyword>
<evidence type="ECO:0000313" key="8">
    <source>
        <dbReference type="WBParaSite" id="TCNE_0000970701-mRNA-1"/>
    </source>
</evidence>
<dbReference type="WBParaSite" id="TCNE_0000970701-mRNA-1">
    <property type="protein sequence ID" value="TCNE_0000970701-mRNA-1"/>
    <property type="gene ID" value="TCNE_0000970701"/>
</dbReference>
<dbReference type="PANTHER" id="PTHR13817:SF173">
    <property type="entry name" value="FRAZZLED"/>
    <property type="match status" value="1"/>
</dbReference>
<dbReference type="SUPFAM" id="SSF48726">
    <property type="entry name" value="Immunoglobulin"/>
    <property type="match status" value="2"/>
</dbReference>
<dbReference type="PROSITE" id="PS50835">
    <property type="entry name" value="IG_LIKE"/>
    <property type="match status" value="2"/>
</dbReference>
<name>A0A183UMI7_TOXCA</name>
<dbReference type="CDD" id="cd00063">
    <property type="entry name" value="FN3"/>
    <property type="match status" value="5"/>
</dbReference>
<evidence type="ECO:0000256" key="2">
    <source>
        <dbReference type="SAM" id="Phobius"/>
    </source>
</evidence>
<keyword evidence="1" id="KW-0677">Repeat</keyword>
<reference evidence="8" key="1">
    <citation type="submission" date="2016-06" db="UniProtKB">
        <authorList>
            <consortium name="WormBaseParasite"/>
        </authorList>
    </citation>
    <scope>IDENTIFICATION</scope>
</reference>
<proteinExistence type="predicted"/>
<evidence type="ECO:0000259" key="4">
    <source>
        <dbReference type="PROSITE" id="PS50835"/>
    </source>
</evidence>
<gene>
    <name evidence="6" type="ORF">TCNE_LOCUS9707</name>
</gene>
<feature type="signal peptide" evidence="3">
    <location>
        <begin position="1"/>
        <end position="18"/>
    </location>
</feature>
<keyword evidence="3" id="KW-0732">Signal</keyword>
<evidence type="ECO:0000256" key="3">
    <source>
        <dbReference type="SAM" id="SignalP"/>
    </source>
</evidence>
<dbReference type="InterPro" id="IPR013098">
    <property type="entry name" value="Ig_I-set"/>
</dbReference>
<dbReference type="Pfam" id="PF07679">
    <property type="entry name" value="I-set"/>
    <property type="match status" value="1"/>
</dbReference>
<keyword evidence="2" id="KW-0812">Transmembrane</keyword>
<dbReference type="InterPro" id="IPR003599">
    <property type="entry name" value="Ig_sub"/>
</dbReference>
<dbReference type="SMART" id="SM00409">
    <property type="entry name" value="IG"/>
    <property type="match status" value="2"/>
</dbReference>
<dbReference type="PANTHER" id="PTHR13817">
    <property type="entry name" value="TITIN"/>
    <property type="match status" value="1"/>
</dbReference>
<dbReference type="InterPro" id="IPR007110">
    <property type="entry name" value="Ig-like_dom"/>
</dbReference>
<keyword evidence="2" id="KW-1133">Transmembrane helix</keyword>
<dbReference type="InterPro" id="IPR003961">
    <property type="entry name" value="FN3_dom"/>
</dbReference>
<dbReference type="InterPro" id="IPR036179">
    <property type="entry name" value="Ig-like_dom_sf"/>
</dbReference>
<keyword evidence="2" id="KW-0472">Membrane</keyword>
<dbReference type="Pfam" id="PF01682">
    <property type="entry name" value="DB"/>
    <property type="match status" value="4"/>
</dbReference>
<feature type="domain" description="Fibronectin type-III" evidence="5">
    <location>
        <begin position="557"/>
        <end position="650"/>
    </location>
</feature>
<feature type="transmembrane region" description="Helical" evidence="2">
    <location>
        <begin position="1380"/>
        <end position="1404"/>
    </location>
</feature>
<accession>A0A183UMI7</accession>
<protein>
    <submittedName>
        <fullName evidence="8">Ig-like and fibronectin type-III domain-containing protein C25G4.10</fullName>
    </submittedName>
</protein>
<feature type="domain" description="Ig-like" evidence="4">
    <location>
        <begin position="35"/>
        <end position="153"/>
    </location>
</feature>
<feature type="domain" description="Fibronectin type-III" evidence="5">
    <location>
        <begin position="891"/>
        <end position="987"/>
    </location>
</feature>
<sequence length="1486" mass="165022">MLVYLCLFNFLLIWRVSALELHLTTSDEGYMTVIQGFAAQLECTLSTCVRNAATVAWFKDDVPLFNATRFLDSSGVDPNSVLLQHKIEIDHDKGCTGTCSDERLCEDGSHCVDNVCCPCASEEFTLVLKNLTFDDAGRYRCQISNQPQQLEFQLEVLESGLKGGFHENISYDYSECCAEKGISPLCQAMCKPRDMHIHHFDPTSCKTDDYKNFLSCATEGGNRSHVQCCKTQLVPSFCYDFCSGNFQMLRKSHRLCLYYLPEIFECYNRAYLPYPDPPQDLIVNAVGSDELHVCWRPPQPQSSNKHLEIEYYTVYFKQIPSFPFLGGEDGIPLLSGDYEESMPGGMTDEEIPLDVDSSTPVPVTVKLRRKRQTWLFVTHDSSTNDSTVREFKFDELNTTDTCATLRDLRSATRYIVYVTASNEFGSSVPSSRALAATNVIVTPSNLSLPQIEQCCAANGASQYCASKMCDVRNVPNALETIAISTSCRTEWSKVSPCLADGRNHTECCVRKGVQHDCLKICGGIAEPLSMHSLLCLNLDLAAIYQCLRQGYEKHPSPPENVTVTAVGENWVQVEWAEPIANAHLVESFSLFIRKGDRDSPIREVHNVTSPHREYDLEADTEYTVFVQSHGAEGDSLMSTAQIFFTRSLESSVCAHGQALFHPNGHRYHCGAGIRECPPSYQCIVSGSTETDTYCCPRQNDEGSFSKCCRERGVSGECLAECSFNNSLSADCAQFADIWVQCASDGHDHTKCCIESDLPKSCLTACRHPFTLSTECIPYSSLLTRCFAALFSNLPPAVSHLEVVFRNKTSALLSWDVSEGAVDVYQIQLFKGKNIFKQVNVTANSIRFDDLEPGVNFSARAISFNKFGSSPPSFNISFETLPENEVDDKPKPPTKLHVAWNYGRRVNVTWEWIAERNNGEPIKETPTFSLYYVSTGDSSTWTSVKTQEKWYVMENLTLDTLYEVYVYASDGKTNSRSSSVITILAAPGKSLTIYEFSLPEPVISIDPWYANQTYIRGQQIGIKCIVESRKPLNVDLEVHSDPPKMTVETSVTVDERMSPISCTAMDTDGRQNRAQMHLHVQFGPEVSIPEERVSAFDDLSAEIRCVVFAYPEPKVEWTYRKSVNSVAAQKLLEDIVTTKEIAVNKYEYTLSIKNATGRDGIYTCHASSGIIEASKDVELNVAKAAFPLTPRFVLQCCSDANISDKCLLVCSVSPQTNEDCSQYSKELIGCASDGRDHRACCVRAHIPSDCLGLCNGGKVPNEALCSRYAARAVACMIRGHERAPSPPGPIHYENLTPDSVKIHWSETNPDSYKVYAVYYRPEDSDDDYKVIKTSENELVLNGLDSNTNYDLALVSANALGHSPFVEAKILNKYHGVSGGKLGALLAALLVLFVAVGVVGAMMYMTRTNTLPIIMRKLHRSEPLSDRDPTVAFENPGYGTEVQIRGLGRSDNNGTLSAEWQNAELEVADATVTPEANNGMRYAKLSSS</sequence>
<evidence type="ECO:0000313" key="7">
    <source>
        <dbReference type="Proteomes" id="UP000050794"/>
    </source>
</evidence>
<dbReference type="InterPro" id="IPR036116">
    <property type="entry name" value="FN3_sf"/>
</dbReference>
<dbReference type="Pfam" id="PF00041">
    <property type="entry name" value="fn3"/>
    <property type="match status" value="3"/>
</dbReference>
<feature type="domain" description="Fibronectin type-III" evidence="5">
    <location>
        <begin position="1285"/>
        <end position="1374"/>
    </location>
</feature>
<evidence type="ECO:0000313" key="6">
    <source>
        <dbReference type="EMBL" id="VDM41028.1"/>
    </source>
</evidence>
<dbReference type="Proteomes" id="UP000050794">
    <property type="component" value="Unassembled WGS sequence"/>
</dbReference>
<dbReference type="SUPFAM" id="SSF49265">
    <property type="entry name" value="Fibronectin type III"/>
    <property type="match status" value="3"/>
</dbReference>
<organism evidence="7 8">
    <name type="scientific">Toxocara canis</name>
    <name type="common">Canine roundworm</name>
    <dbReference type="NCBI Taxonomy" id="6265"/>
    <lineage>
        <taxon>Eukaryota</taxon>
        <taxon>Metazoa</taxon>
        <taxon>Ecdysozoa</taxon>
        <taxon>Nematoda</taxon>
        <taxon>Chromadorea</taxon>
        <taxon>Rhabditida</taxon>
        <taxon>Spirurina</taxon>
        <taxon>Ascaridomorpha</taxon>
        <taxon>Ascaridoidea</taxon>
        <taxon>Toxocaridae</taxon>
        <taxon>Toxocara</taxon>
    </lineage>
</organism>
<dbReference type="SMART" id="SM00408">
    <property type="entry name" value="IGc2"/>
    <property type="match status" value="2"/>
</dbReference>
<dbReference type="InterPro" id="IPR050964">
    <property type="entry name" value="Striated_Muscle_Regulatory"/>
</dbReference>
<feature type="domain" description="Ig-like" evidence="4">
    <location>
        <begin position="1083"/>
        <end position="1179"/>
    </location>
</feature>
<dbReference type="EMBL" id="UYWY01020260">
    <property type="protein sequence ID" value="VDM41028.1"/>
    <property type="molecule type" value="Genomic_DNA"/>
</dbReference>
<dbReference type="Gene3D" id="2.60.40.10">
    <property type="entry name" value="Immunoglobulins"/>
    <property type="match status" value="7"/>
</dbReference>
<dbReference type="InterPro" id="IPR003598">
    <property type="entry name" value="Ig_sub2"/>
</dbReference>
<evidence type="ECO:0000259" key="5">
    <source>
        <dbReference type="PROSITE" id="PS50853"/>
    </source>
</evidence>
<dbReference type="PROSITE" id="PS50853">
    <property type="entry name" value="FN3"/>
    <property type="match status" value="4"/>
</dbReference>
<reference evidence="6 7" key="2">
    <citation type="submission" date="2018-11" db="EMBL/GenBank/DDBJ databases">
        <authorList>
            <consortium name="Pathogen Informatics"/>
        </authorList>
    </citation>
    <scope>NUCLEOTIDE SEQUENCE [LARGE SCALE GENOMIC DNA]</scope>
</reference>
<dbReference type="InterPro" id="IPR013783">
    <property type="entry name" value="Ig-like_fold"/>
</dbReference>
<feature type="chain" id="PRO_5044553274" evidence="3">
    <location>
        <begin position="19"/>
        <end position="1486"/>
    </location>
</feature>